<accession>A0A8J3L1U7</accession>
<sequence length="138" mass="13954">MLLPPAAGCGVGSAARHKAHGWMGGALRGGVDGRAQVIPGETWCCGAAAGAGAAGTAGQAQLLVLLQLLLVQPQQLDVLQLQVLVVLHAQLVVLVAPRSSPISAMSWISNVSVSSCPSSSLSIRCFTVFLLPGVSMCA</sequence>
<comment type="caution">
    <text evidence="1">The sequence shown here is derived from an EMBL/GenBank/DDBJ whole genome shotgun (WGS) entry which is preliminary data.</text>
</comment>
<name>A0A8J3L1U7_9ACTN</name>
<gene>
    <name evidence="1" type="ORF">Cco03nite_18000</name>
</gene>
<keyword evidence="2" id="KW-1185">Reference proteome</keyword>
<reference evidence="1 2" key="1">
    <citation type="submission" date="2021-01" db="EMBL/GenBank/DDBJ databases">
        <title>Whole genome shotgun sequence of Catellatospora coxensis NBRC 107359.</title>
        <authorList>
            <person name="Komaki H."/>
            <person name="Tamura T."/>
        </authorList>
    </citation>
    <scope>NUCLEOTIDE SEQUENCE [LARGE SCALE GENOMIC DNA]</scope>
    <source>
        <strain evidence="1 2">NBRC 107359</strain>
    </source>
</reference>
<dbReference type="EMBL" id="BONI01000011">
    <property type="protein sequence ID" value="GIG05100.1"/>
    <property type="molecule type" value="Genomic_DNA"/>
</dbReference>
<proteinExistence type="predicted"/>
<dbReference type="AlphaFoldDB" id="A0A8J3L1U7"/>
<dbReference type="Proteomes" id="UP000630887">
    <property type="component" value="Unassembled WGS sequence"/>
</dbReference>
<organism evidence="1 2">
    <name type="scientific">Catellatospora coxensis</name>
    <dbReference type="NCBI Taxonomy" id="310354"/>
    <lineage>
        <taxon>Bacteria</taxon>
        <taxon>Bacillati</taxon>
        <taxon>Actinomycetota</taxon>
        <taxon>Actinomycetes</taxon>
        <taxon>Micromonosporales</taxon>
        <taxon>Micromonosporaceae</taxon>
        <taxon>Catellatospora</taxon>
    </lineage>
</organism>
<evidence type="ECO:0000313" key="1">
    <source>
        <dbReference type="EMBL" id="GIG05100.1"/>
    </source>
</evidence>
<evidence type="ECO:0000313" key="2">
    <source>
        <dbReference type="Proteomes" id="UP000630887"/>
    </source>
</evidence>
<protein>
    <submittedName>
        <fullName evidence="1">Uncharacterized protein</fullName>
    </submittedName>
</protein>